<dbReference type="Proteomes" id="UP000250266">
    <property type="component" value="Unassembled WGS sequence"/>
</dbReference>
<dbReference type="EMBL" id="KV744810">
    <property type="protein sequence ID" value="OCK85993.1"/>
    <property type="molecule type" value="Genomic_DNA"/>
</dbReference>
<protein>
    <submittedName>
        <fullName evidence="2">Uncharacterized protein</fullName>
    </submittedName>
</protein>
<sequence>MAPMKFKIMSPRLQGVQVLDLSCTPSQFQKWRRAVRTAMESDGSWAHCDGASNCPMPMPGDRYSLRHDPQPQLLEERRAWVKKDRDVKLDLFLSLHDDIKMEVFDVGPPLPPTSMTAKDMMDALDDRFGRFEFEDYHHVYGRFLNLHLDDFITLDEFNAEYRAVLQEMDDFGHPLNNTQACSAYFSKLRCCQNPWVARKIKEWNSVDNSPRLEQLMKEAPAWLIIKPLSIRPTQSALDFEAPNEEEITIHASAEALTGSSPPPKNPRRASKSSDVQNRPLPPLPNEITPPISPNTSLTRPTLAEIKLSSTWDADRADRWRLPLQGVKELPPMKVGGDGRKRSRAW</sequence>
<organism evidence="2 3">
    <name type="scientific">Lepidopterella palustris CBS 459.81</name>
    <dbReference type="NCBI Taxonomy" id="1314670"/>
    <lineage>
        <taxon>Eukaryota</taxon>
        <taxon>Fungi</taxon>
        <taxon>Dikarya</taxon>
        <taxon>Ascomycota</taxon>
        <taxon>Pezizomycotina</taxon>
        <taxon>Dothideomycetes</taxon>
        <taxon>Pleosporomycetidae</taxon>
        <taxon>Mytilinidiales</taxon>
        <taxon>Argynnaceae</taxon>
        <taxon>Lepidopterella</taxon>
    </lineage>
</organism>
<accession>A0A8E2EM14</accession>
<proteinExistence type="predicted"/>
<evidence type="ECO:0000256" key="1">
    <source>
        <dbReference type="SAM" id="MobiDB-lite"/>
    </source>
</evidence>
<dbReference type="AlphaFoldDB" id="A0A8E2EM14"/>
<evidence type="ECO:0000313" key="2">
    <source>
        <dbReference type="EMBL" id="OCK85993.1"/>
    </source>
</evidence>
<reference evidence="2 3" key="1">
    <citation type="journal article" date="2016" name="Nat. Commun.">
        <title>Ectomycorrhizal ecology is imprinted in the genome of the dominant symbiotic fungus Cenococcum geophilum.</title>
        <authorList>
            <consortium name="DOE Joint Genome Institute"/>
            <person name="Peter M."/>
            <person name="Kohler A."/>
            <person name="Ohm R.A."/>
            <person name="Kuo A."/>
            <person name="Krutzmann J."/>
            <person name="Morin E."/>
            <person name="Arend M."/>
            <person name="Barry K.W."/>
            <person name="Binder M."/>
            <person name="Choi C."/>
            <person name="Clum A."/>
            <person name="Copeland A."/>
            <person name="Grisel N."/>
            <person name="Haridas S."/>
            <person name="Kipfer T."/>
            <person name="LaButti K."/>
            <person name="Lindquist E."/>
            <person name="Lipzen A."/>
            <person name="Maire R."/>
            <person name="Meier B."/>
            <person name="Mihaltcheva S."/>
            <person name="Molinier V."/>
            <person name="Murat C."/>
            <person name="Poggeler S."/>
            <person name="Quandt C.A."/>
            <person name="Sperisen C."/>
            <person name="Tritt A."/>
            <person name="Tisserant E."/>
            <person name="Crous P.W."/>
            <person name="Henrissat B."/>
            <person name="Nehls U."/>
            <person name="Egli S."/>
            <person name="Spatafora J.W."/>
            <person name="Grigoriev I.V."/>
            <person name="Martin F.M."/>
        </authorList>
    </citation>
    <scope>NUCLEOTIDE SEQUENCE [LARGE SCALE GENOMIC DNA]</scope>
    <source>
        <strain evidence="2 3">CBS 459.81</strain>
    </source>
</reference>
<feature type="region of interest" description="Disordered" evidence="1">
    <location>
        <begin position="252"/>
        <end position="297"/>
    </location>
</feature>
<keyword evidence="3" id="KW-1185">Reference proteome</keyword>
<name>A0A8E2EM14_9PEZI</name>
<evidence type="ECO:0000313" key="3">
    <source>
        <dbReference type="Proteomes" id="UP000250266"/>
    </source>
</evidence>
<gene>
    <name evidence="2" type="ORF">K432DRAFT_377095</name>
</gene>
<dbReference type="OrthoDB" id="3883943at2759"/>